<comment type="subunit">
    <text evidence="1">Binds to the N-terminal domain of the chaperone ClpA.</text>
</comment>
<dbReference type="EMBL" id="CP035807">
    <property type="protein sequence ID" value="QEN03587.1"/>
    <property type="molecule type" value="Genomic_DNA"/>
</dbReference>
<dbReference type="KEGG" id="sper:EW093_02365"/>
<dbReference type="Pfam" id="PF02617">
    <property type="entry name" value="ClpS"/>
    <property type="match status" value="1"/>
</dbReference>
<dbReference type="RefSeq" id="WP_149566845.1">
    <property type="nucleotide sequence ID" value="NZ_CP035807.1"/>
</dbReference>
<protein>
    <recommendedName>
        <fullName evidence="1">ATP-dependent Clp protease adapter protein ClpS</fullName>
    </recommendedName>
</protein>
<evidence type="ECO:0000259" key="2">
    <source>
        <dbReference type="Pfam" id="PF02617"/>
    </source>
</evidence>
<keyword evidence="3" id="KW-0378">Hydrolase</keyword>
<dbReference type="Proteomes" id="UP000323824">
    <property type="component" value="Chromosome"/>
</dbReference>
<sequence>MADKTSISNESSVSNKLEEPGLFNVLLHNDDYTSMDFVVDVLVSIFRKNSVEASKIMMEVHKKGAGIAGVYPYDIGITKVHEVKRRAKVEKYPLLCTLEKV</sequence>
<dbReference type="SUPFAM" id="SSF54736">
    <property type="entry name" value="ClpS-like"/>
    <property type="match status" value="1"/>
</dbReference>
<accession>A0A5C1Q852</accession>
<dbReference type="GO" id="GO:0008233">
    <property type="term" value="F:peptidase activity"/>
    <property type="evidence" value="ECO:0007669"/>
    <property type="project" value="UniProtKB-KW"/>
</dbReference>
<proteinExistence type="inferred from homology"/>
<evidence type="ECO:0000313" key="3">
    <source>
        <dbReference type="EMBL" id="QEN03587.1"/>
    </source>
</evidence>
<dbReference type="FunFam" id="3.30.1390.10:FF:000002">
    <property type="entry name" value="ATP-dependent Clp protease adapter protein ClpS"/>
    <property type="match status" value="1"/>
</dbReference>
<organism evidence="3 4">
    <name type="scientific">Thiospirochaeta perfilievii</name>
    <dbReference type="NCBI Taxonomy" id="252967"/>
    <lineage>
        <taxon>Bacteria</taxon>
        <taxon>Pseudomonadati</taxon>
        <taxon>Spirochaetota</taxon>
        <taxon>Spirochaetia</taxon>
        <taxon>Spirochaetales</taxon>
        <taxon>Spirochaetaceae</taxon>
        <taxon>Thiospirochaeta</taxon>
    </lineage>
</organism>
<comment type="function">
    <text evidence="1">Involved in the modulation of the specificity of the ClpAP-mediated ATP-dependent protein degradation.</text>
</comment>
<dbReference type="InterPro" id="IPR022935">
    <property type="entry name" value="ClpS"/>
</dbReference>
<dbReference type="AlphaFoldDB" id="A0A5C1Q852"/>
<comment type="similarity">
    <text evidence="1">Belongs to the ClpS family.</text>
</comment>
<name>A0A5C1Q852_9SPIO</name>
<dbReference type="OrthoDB" id="9796121at2"/>
<keyword evidence="3" id="KW-0645">Protease</keyword>
<dbReference type="InterPro" id="IPR014719">
    <property type="entry name" value="Ribosomal_bL12_C/ClpS-like"/>
</dbReference>
<dbReference type="GO" id="GO:0030163">
    <property type="term" value="P:protein catabolic process"/>
    <property type="evidence" value="ECO:0007669"/>
    <property type="project" value="InterPro"/>
</dbReference>
<reference evidence="3 4" key="1">
    <citation type="submission" date="2019-02" db="EMBL/GenBank/DDBJ databases">
        <authorList>
            <person name="Fomenkov A."/>
            <person name="Dubinina G."/>
            <person name="Grabovich M."/>
            <person name="Vincze T."/>
            <person name="Roberts R.J."/>
        </authorList>
    </citation>
    <scope>NUCLEOTIDE SEQUENCE [LARGE SCALE GENOMIC DNA]</scope>
    <source>
        <strain evidence="3 4">P</strain>
    </source>
</reference>
<gene>
    <name evidence="1" type="primary">clpS</name>
    <name evidence="3" type="ORF">EW093_02365</name>
</gene>
<reference evidence="3 4" key="2">
    <citation type="submission" date="2019-09" db="EMBL/GenBank/DDBJ databases">
        <title>Complete Genome Sequence and Methylome Analysis of free living Spirochaetas.</title>
        <authorList>
            <person name="Leshcheva N."/>
            <person name="Mikheeva N."/>
        </authorList>
    </citation>
    <scope>NUCLEOTIDE SEQUENCE [LARGE SCALE GENOMIC DNA]</scope>
    <source>
        <strain evidence="3 4">P</strain>
    </source>
</reference>
<dbReference type="HAMAP" id="MF_00302">
    <property type="entry name" value="ClpS"/>
    <property type="match status" value="1"/>
</dbReference>
<keyword evidence="4" id="KW-1185">Reference proteome</keyword>
<dbReference type="PANTHER" id="PTHR33473:SF19">
    <property type="entry name" value="ATP-DEPENDENT CLP PROTEASE ADAPTER PROTEIN CLPS"/>
    <property type="match status" value="1"/>
</dbReference>
<dbReference type="Gene3D" id="3.30.1390.10">
    <property type="match status" value="1"/>
</dbReference>
<feature type="domain" description="Adaptor protein ClpS core" evidence="2">
    <location>
        <begin position="19"/>
        <end position="97"/>
    </location>
</feature>
<dbReference type="PANTHER" id="PTHR33473">
    <property type="entry name" value="ATP-DEPENDENT CLP PROTEASE ADAPTER PROTEIN CLPS1, CHLOROPLASTIC"/>
    <property type="match status" value="1"/>
</dbReference>
<evidence type="ECO:0000313" key="4">
    <source>
        <dbReference type="Proteomes" id="UP000323824"/>
    </source>
</evidence>
<evidence type="ECO:0000256" key="1">
    <source>
        <dbReference type="HAMAP-Rule" id="MF_00302"/>
    </source>
</evidence>
<dbReference type="GO" id="GO:0006508">
    <property type="term" value="P:proteolysis"/>
    <property type="evidence" value="ECO:0007669"/>
    <property type="project" value="UniProtKB-UniRule"/>
</dbReference>
<dbReference type="InterPro" id="IPR003769">
    <property type="entry name" value="ClpS_core"/>
</dbReference>